<keyword evidence="6" id="KW-1185">Reference proteome</keyword>
<feature type="coiled-coil region" evidence="3">
    <location>
        <begin position="664"/>
        <end position="691"/>
    </location>
</feature>
<evidence type="ECO:0000256" key="2">
    <source>
        <dbReference type="PROSITE-ProRule" id="PRU00708"/>
    </source>
</evidence>
<dbReference type="Pfam" id="PF13812">
    <property type="entry name" value="PPR_3"/>
    <property type="match status" value="1"/>
</dbReference>
<dbReference type="GO" id="GO:0005739">
    <property type="term" value="C:mitochondrion"/>
    <property type="evidence" value="ECO:0000318"/>
    <property type="project" value="GO_Central"/>
</dbReference>
<dbReference type="HOGENOM" id="CLU_006166_0_0_1"/>
<dbReference type="GeneID" id="100553984"/>
<dbReference type="GO" id="GO:0042645">
    <property type="term" value="C:mitochondrial nucleoid"/>
    <property type="evidence" value="ECO:0007669"/>
    <property type="project" value="Ensembl"/>
</dbReference>
<feature type="repeat" description="PPR" evidence="2">
    <location>
        <begin position="233"/>
        <end position="267"/>
    </location>
</feature>
<dbReference type="GO" id="GO:0005634">
    <property type="term" value="C:nucleus"/>
    <property type="evidence" value="ECO:0000318"/>
    <property type="project" value="GO_Central"/>
</dbReference>
<dbReference type="GO" id="GO:0031625">
    <property type="term" value="F:ubiquitin protein ligase binding"/>
    <property type="evidence" value="ECO:0007669"/>
    <property type="project" value="Ensembl"/>
</dbReference>
<gene>
    <name evidence="5" type="primary">LRPPRC</name>
</gene>
<dbReference type="STRING" id="28377.ENSACAP00000022162"/>
<evidence type="ECO:0000256" key="1">
    <source>
        <dbReference type="ARBA" id="ARBA00022737"/>
    </source>
</evidence>
<dbReference type="GO" id="GO:0000794">
    <property type="term" value="C:condensed nuclear chromosome"/>
    <property type="evidence" value="ECO:0007669"/>
    <property type="project" value="Ensembl"/>
</dbReference>
<evidence type="ECO:0000259" key="4">
    <source>
        <dbReference type="Pfam" id="PF23276"/>
    </source>
</evidence>
<dbReference type="GO" id="GO:1990904">
    <property type="term" value="C:ribonucleoprotein complex"/>
    <property type="evidence" value="ECO:0007669"/>
    <property type="project" value="Ensembl"/>
</dbReference>
<reference evidence="5" key="1">
    <citation type="submission" date="2009-12" db="EMBL/GenBank/DDBJ databases">
        <title>The Genome Sequence of Anolis carolinensis (Green Anole Lizard).</title>
        <authorList>
            <consortium name="The Genome Sequencing Platform"/>
            <person name="Di Palma F."/>
            <person name="Alfoldi J."/>
            <person name="Heiman D."/>
            <person name="Young S."/>
            <person name="Grabherr M."/>
            <person name="Johnson J."/>
            <person name="Lander E.S."/>
            <person name="Lindblad-Toh K."/>
        </authorList>
    </citation>
    <scope>NUCLEOTIDE SEQUENCE [LARGE SCALE GENOMIC DNA]</scope>
    <source>
        <strain evidence="5">JBL SC #1</strain>
    </source>
</reference>
<dbReference type="KEGG" id="acs:100553984"/>
<dbReference type="GO" id="GO:0070129">
    <property type="term" value="P:regulation of mitochondrial translation"/>
    <property type="evidence" value="ECO:0000318"/>
    <property type="project" value="GO_Central"/>
</dbReference>
<organism evidence="5 6">
    <name type="scientific">Anolis carolinensis</name>
    <name type="common">Green anole</name>
    <name type="synonym">American chameleon</name>
    <dbReference type="NCBI Taxonomy" id="28377"/>
    <lineage>
        <taxon>Eukaryota</taxon>
        <taxon>Metazoa</taxon>
        <taxon>Chordata</taxon>
        <taxon>Craniata</taxon>
        <taxon>Vertebrata</taxon>
        <taxon>Euteleostomi</taxon>
        <taxon>Lepidosauria</taxon>
        <taxon>Squamata</taxon>
        <taxon>Bifurcata</taxon>
        <taxon>Unidentata</taxon>
        <taxon>Episquamata</taxon>
        <taxon>Toxicofera</taxon>
        <taxon>Iguania</taxon>
        <taxon>Dactyloidae</taxon>
        <taxon>Anolis</taxon>
    </lineage>
</organism>
<dbReference type="GO" id="GO:0003697">
    <property type="term" value="F:single-stranded DNA binding"/>
    <property type="evidence" value="ECO:0007669"/>
    <property type="project" value="Ensembl"/>
</dbReference>
<dbReference type="GO" id="GO:0097222">
    <property type="term" value="P:mitochondrial mRNA polyadenylation"/>
    <property type="evidence" value="ECO:0007669"/>
    <property type="project" value="Ensembl"/>
</dbReference>
<dbReference type="OrthoDB" id="185373at2759"/>
<name>R4GA75_ANOCA</name>
<dbReference type="Bgee" id="ENSACAG00000029278">
    <property type="expression patterns" value="Expressed in forelimb bud and 13 other cell types or tissues"/>
</dbReference>
<dbReference type="Pfam" id="PF01535">
    <property type="entry name" value="PPR"/>
    <property type="match status" value="2"/>
</dbReference>
<dbReference type="InterPro" id="IPR057027">
    <property type="entry name" value="TPR_mt"/>
</dbReference>
<dbReference type="GO" id="GO:0048487">
    <property type="term" value="F:beta-tubulin binding"/>
    <property type="evidence" value="ECO:0007669"/>
    <property type="project" value="Ensembl"/>
</dbReference>
<dbReference type="CTD" id="10128"/>
<dbReference type="Proteomes" id="UP000001646">
    <property type="component" value="Unplaced"/>
</dbReference>
<dbReference type="GO" id="GO:1905638">
    <property type="term" value="P:negative regulation of mitochondrial mRNA catabolic process"/>
    <property type="evidence" value="ECO:0007669"/>
    <property type="project" value="Ensembl"/>
</dbReference>
<dbReference type="NCBIfam" id="TIGR00756">
    <property type="entry name" value="PPR"/>
    <property type="match status" value="2"/>
</dbReference>
<keyword evidence="1" id="KW-0677">Repeat</keyword>
<evidence type="ECO:0000313" key="5">
    <source>
        <dbReference type="Ensembl" id="ENSACAP00000022162.1"/>
    </source>
</evidence>
<dbReference type="GO" id="GO:0000957">
    <property type="term" value="P:mitochondrial RNA catabolic process"/>
    <property type="evidence" value="ECO:0007669"/>
    <property type="project" value="Ensembl"/>
</dbReference>
<dbReference type="GO" id="GO:0003730">
    <property type="term" value="F:mRNA 3'-UTR binding"/>
    <property type="evidence" value="ECO:0000318"/>
    <property type="project" value="GO_Central"/>
</dbReference>
<dbReference type="InterPro" id="IPR011990">
    <property type="entry name" value="TPR-like_helical_dom_sf"/>
</dbReference>
<evidence type="ECO:0000313" key="6">
    <source>
        <dbReference type="Proteomes" id="UP000001646"/>
    </source>
</evidence>
<dbReference type="GO" id="GO:0005874">
    <property type="term" value="C:microtubule"/>
    <property type="evidence" value="ECO:0007669"/>
    <property type="project" value="Ensembl"/>
</dbReference>
<reference evidence="5" key="2">
    <citation type="submission" date="2025-08" db="UniProtKB">
        <authorList>
            <consortium name="Ensembl"/>
        </authorList>
    </citation>
    <scope>IDENTIFICATION</scope>
</reference>
<evidence type="ECO:0000256" key="3">
    <source>
        <dbReference type="SAM" id="Coils"/>
    </source>
</evidence>
<dbReference type="InterPro" id="IPR033490">
    <property type="entry name" value="LRP130"/>
</dbReference>
<reference evidence="5" key="3">
    <citation type="submission" date="2025-09" db="UniProtKB">
        <authorList>
            <consortium name="Ensembl"/>
        </authorList>
    </citation>
    <scope>IDENTIFICATION</scope>
</reference>
<dbReference type="Pfam" id="PF23276">
    <property type="entry name" value="TPR_24"/>
    <property type="match status" value="1"/>
</dbReference>
<proteinExistence type="predicted"/>
<dbReference type="PANTHER" id="PTHR46669">
    <property type="entry name" value="LEUCINE-RICH PPR MOTIF-CONTAINING PROTEIN, MITOCHONDRIAL"/>
    <property type="match status" value="1"/>
</dbReference>
<dbReference type="InParanoid" id="R4GA75"/>
<keyword evidence="3" id="KW-0175">Coiled coil</keyword>
<dbReference type="GO" id="GO:0048471">
    <property type="term" value="C:perinuclear region of cytoplasm"/>
    <property type="evidence" value="ECO:0007669"/>
    <property type="project" value="Ensembl"/>
</dbReference>
<dbReference type="GeneTree" id="ENSGT00960000186682"/>
<feature type="repeat" description="PPR" evidence="2">
    <location>
        <begin position="757"/>
        <end position="791"/>
    </location>
</feature>
<dbReference type="Ensembl" id="ENSACAT00000029579.2">
    <property type="protein sequence ID" value="ENSACAP00000022162.1"/>
    <property type="gene ID" value="ENSACAG00000029278.2"/>
</dbReference>
<dbReference type="InterPro" id="IPR002885">
    <property type="entry name" value="PPR_rpt"/>
</dbReference>
<feature type="repeat" description="PPR" evidence="2">
    <location>
        <begin position="198"/>
        <end position="232"/>
    </location>
</feature>
<protein>
    <submittedName>
        <fullName evidence="5">Leucine rich pentatricopeptide repeat containing</fullName>
    </submittedName>
</protein>
<dbReference type="eggNOG" id="KOG4318">
    <property type="taxonomic scope" value="Eukaryota"/>
</dbReference>
<dbReference type="Gene3D" id="1.25.40.10">
    <property type="entry name" value="Tetratricopeptide repeat domain"/>
    <property type="match status" value="4"/>
</dbReference>
<dbReference type="RefSeq" id="XP_008113921.1">
    <property type="nucleotide sequence ID" value="XM_008115714.3"/>
</dbReference>
<accession>R4GA75</accession>
<dbReference type="PROSITE" id="PS51375">
    <property type="entry name" value="PPR"/>
    <property type="match status" value="3"/>
</dbReference>
<sequence length="1409" mass="159251">MAGLLRTAARLRLSLWALRAGHNAASLAFSPASGLSSAAATASSTSRAGRHLIYQARLFTIATQEKGDVQEQPVAAIRMKQAQHFDWALNKLDNSVRRTGRITKTLLLKIFHDVCRTGYPSSNQALLLLRSCGSLLPELCPTERTELGHTMWNRLKELGVVYDVSHYNALLKVYLQNEHNFSPTEFLTKMEEANVQPNRVTYQRLIAAYCNKGDIEGASKILGFMKSKELPITESVFSALVTGHARAGDMDNAENILSVMRDAGIEPGPDTYVALVKAYAEKGDLSKIEETLGNIAKTDSYLLDRDLMDIIFTLAKAGHSQYVPNILDKMRYDRGYIPDAMNLCLTLITQGLEDTAFQVLKSFPSSSFDSQNEYGLDRGNFFLRHCVNTDKPANKLEYFCDELKKANMHTSPLQLTLLCALESKKAALAFDLMKIMKKEGLPVKSHYFWPLLVECQKEKNVEGTIEVLKAMHELQVQPDVETYASYVLSNFDDVSSARHLLQERNCPLEIDAFSAAEIRHEAANERLDKVFSLLSSENMPSLDHIQFRGSLILGFRRSNDVDLWSKITELLYKDGRYCQTPPGPTEAVGYFLYSLIDSMSDSEVQAKEERLRQYFHQLKKMNIVISPQIFRGIRNLLDNYHVPELIKDVILLMNRETLSQGTAAKFAGLAASDLEEKLEQLKTENQPVQNVLKQLIFVLCSEENLQKALEVKAKYEEDMVVGGYAALINLCCRHDNAEEAMNLKEELYRKDSSTALDARKYLALVKVLGKYGRIEDAINVLKEMKEKDVPIKDGSATSLFHVLNSAALRGEVETVNRLFESIVALGLSKPTGNLCSPLITAHLEKDDLAAALEAVFDCCKKYDKLPRLHDILCKLIEKGNTELLQKAMDFLNQERGEMTMLYDLFFAFLSTGKYKEARKIIETPGLRARPSRLEWFAEKCIANNQVESLETMVELTQKLFECDRDEMYYYLLKSCKESNDWQKADAIWTKMQEENIIPRERTLRLLADILKTNNQEAPFDVPETWYDEDVESTQSSVSLVPDQPLNLQKKLLILCKRGNPEEAYNILLDAEKKDIVFQGLGYSNLIRALLSKGHLEKAISVKNIAETHIKGFVLNDAASSLLIITQVRRDYLKDAMFTLKTLLENDKVPSPLAVTRLVQALAKKGDLESIGTVEKMMENLSSAIKLSRMLFINNTVLAHIKNNNLDGALEYIEPMFTSGALQADSSNSSISFVFRRLIEDKLEPALEKLSAMSERLANQFGIYRPVTDLFLQYINARRIEDARLLLERCGAIGEQKKTLMAFLAQTAEKPGQVDKIKVLLDLVPDFTDTRIVSSYLMKCYALDEDVTSAKVLYEKMKAEELHPDELFLKRLAVLLKKNGEPVPFTEPPESFRFYAQKLKNERNDSSDED</sequence>
<feature type="domain" description="Pentatricopeptide repeat-containing protein-mitochondrial" evidence="4">
    <location>
        <begin position="212"/>
        <end position="300"/>
    </location>
</feature>
<dbReference type="PANTHER" id="PTHR46669:SF1">
    <property type="entry name" value="LEUCINE-RICH PPR MOTIF-CONTAINING PROTEIN, MITOCHONDRIAL"/>
    <property type="match status" value="1"/>
</dbReference>